<dbReference type="Pfam" id="PF00528">
    <property type="entry name" value="BPD_transp_1"/>
    <property type="match status" value="1"/>
</dbReference>
<dbReference type="Proteomes" id="UP000502248">
    <property type="component" value="Chromosome"/>
</dbReference>
<dbReference type="InterPro" id="IPR035906">
    <property type="entry name" value="MetI-like_sf"/>
</dbReference>
<dbReference type="InterPro" id="IPR000515">
    <property type="entry name" value="MetI-like"/>
</dbReference>
<dbReference type="PANTHER" id="PTHR43744:SF12">
    <property type="entry name" value="ABC TRANSPORTER PERMEASE PROTEIN MG189-RELATED"/>
    <property type="match status" value="1"/>
</dbReference>
<keyword evidence="10" id="KW-1185">Reference proteome</keyword>
<gene>
    <name evidence="9" type="ORF">HH215_34725</name>
</gene>
<dbReference type="GO" id="GO:0005886">
    <property type="term" value="C:plasma membrane"/>
    <property type="evidence" value="ECO:0007669"/>
    <property type="project" value="UniProtKB-SubCell"/>
</dbReference>
<dbReference type="CDD" id="cd06261">
    <property type="entry name" value="TM_PBP2"/>
    <property type="match status" value="1"/>
</dbReference>
<feature type="transmembrane region" description="Helical" evidence="7">
    <location>
        <begin position="79"/>
        <end position="104"/>
    </location>
</feature>
<proteinExistence type="inferred from homology"/>
<keyword evidence="3" id="KW-1003">Cell membrane</keyword>
<evidence type="ECO:0000256" key="1">
    <source>
        <dbReference type="ARBA" id="ARBA00004651"/>
    </source>
</evidence>
<feature type="transmembrane region" description="Helical" evidence="7">
    <location>
        <begin position="20"/>
        <end position="38"/>
    </location>
</feature>
<accession>A0A7Z2ZQC3</accession>
<evidence type="ECO:0000256" key="7">
    <source>
        <dbReference type="RuleBase" id="RU363032"/>
    </source>
</evidence>
<evidence type="ECO:0000259" key="8">
    <source>
        <dbReference type="PROSITE" id="PS50928"/>
    </source>
</evidence>
<sequence>MNALRLNAITEKVKRWGWAVVRIVLIFGLSFVILYPILQKLAVAFKDPVDLYNRNVVWIPEHFTLRNVTSMIKLLDYEWAVVNTFSISAGVMIVQTMICALAGYAFAKLRFRGSSILFGCAIFTILVPPQTIMVPLYMQFKSFDVFGIVHLLTGKDGFYLLDSFWPLLVTSLTGMGIKSGLFIYIFRQVFRGLPKELEEAGFVDGAGIGRTFVQLALPNAVPAIVTVMLFTFVWQWNDTFFTNMYMGNTGMLLANKLSVMGPWINHMLTGSTNVILADPFQVSLLKDVAVLLMMSPLIIMYLFVQKYFVESVERTGLTG</sequence>
<dbReference type="PANTHER" id="PTHR43744">
    <property type="entry name" value="ABC TRANSPORTER PERMEASE PROTEIN MG189-RELATED-RELATED"/>
    <property type="match status" value="1"/>
</dbReference>
<name>A0A7Z2ZQC3_9BACL</name>
<feature type="transmembrane region" description="Helical" evidence="7">
    <location>
        <begin position="116"/>
        <end position="138"/>
    </location>
</feature>
<evidence type="ECO:0000256" key="3">
    <source>
        <dbReference type="ARBA" id="ARBA00022475"/>
    </source>
</evidence>
<keyword evidence="2 7" id="KW-0813">Transport</keyword>
<comment type="subcellular location">
    <subcellularLocation>
        <location evidence="1 7">Cell membrane</location>
        <topology evidence="1 7">Multi-pass membrane protein</topology>
    </subcellularLocation>
</comment>
<feature type="transmembrane region" description="Helical" evidence="7">
    <location>
        <begin position="215"/>
        <end position="236"/>
    </location>
</feature>
<reference evidence="9 10" key="1">
    <citation type="submission" date="2020-04" db="EMBL/GenBank/DDBJ databases">
        <title>Genome sequencing of novel species.</title>
        <authorList>
            <person name="Heo J."/>
            <person name="Kim S.-J."/>
            <person name="Kim J.-S."/>
            <person name="Hong S.-B."/>
            <person name="Kwon S.-W."/>
        </authorList>
    </citation>
    <scope>NUCLEOTIDE SEQUENCE [LARGE SCALE GENOMIC DNA]</scope>
    <source>
        <strain evidence="9 10">MFER-1</strain>
    </source>
</reference>
<dbReference type="Gene3D" id="1.10.3720.10">
    <property type="entry name" value="MetI-like"/>
    <property type="match status" value="1"/>
</dbReference>
<dbReference type="EMBL" id="CP051680">
    <property type="protein sequence ID" value="QJD87845.1"/>
    <property type="molecule type" value="Genomic_DNA"/>
</dbReference>
<feature type="transmembrane region" description="Helical" evidence="7">
    <location>
        <begin position="164"/>
        <end position="186"/>
    </location>
</feature>
<protein>
    <submittedName>
        <fullName evidence="9">Carbohydrate ABC transporter permease</fullName>
    </submittedName>
</protein>
<evidence type="ECO:0000256" key="4">
    <source>
        <dbReference type="ARBA" id="ARBA00022692"/>
    </source>
</evidence>
<dbReference type="GO" id="GO:0055085">
    <property type="term" value="P:transmembrane transport"/>
    <property type="evidence" value="ECO:0007669"/>
    <property type="project" value="InterPro"/>
</dbReference>
<feature type="transmembrane region" description="Helical" evidence="7">
    <location>
        <begin position="288"/>
        <end position="304"/>
    </location>
</feature>
<comment type="similarity">
    <text evidence="7">Belongs to the binding-protein-dependent transport system permease family.</text>
</comment>
<evidence type="ECO:0000256" key="2">
    <source>
        <dbReference type="ARBA" id="ARBA00022448"/>
    </source>
</evidence>
<feature type="domain" description="ABC transmembrane type-1" evidence="8">
    <location>
        <begin position="81"/>
        <end position="303"/>
    </location>
</feature>
<evidence type="ECO:0000313" key="10">
    <source>
        <dbReference type="Proteomes" id="UP000502248"/>
    </source>
</evidence>
<evidence type="ECO:0000313" key="9">
    <source>
        <dbReference type="EMBL" id="QJD87845.1"/>
    </source>
</evidence>
<evidence type="ECO:0000256" key="6">
    <source>
        <dbReference type="ARBA" id="ARBA00023136"/>
    </source>
</evidence>
<evidence type="ECO:0000256" key="5">
    <source>
        <dbReference type="ARBA" id="ARBA00022989"/>
    </source>
</evidence>
<keyword evidence="4 7" id="KW-0812">Transmembrane</keyword>
<dbReference type="AlphaFoldDB" id="A0A7Z2ZQC3"/>
<organism evidence="9 10">
    <name type="scientific">Cohnella herbarum</name>
    <dbReference type="NCBI Taxonomy" id="2728023"/>
    <lineage>
        <taxon>Bacteria</taxon>
        <taxon>Bacillati</taxon>
        <taxon>Bacillota</taxon>
        <taxon>Bacilli</taxon>
        <taxon>Bacillales</taxon>
        <taxon>Paenibacillaceae</taxon>
        <taxon>Cohnella</taxon>
    </lineage>
</organism>
<keyword evidence="6 7" id="KW-0472">Membrane</keyword>
<dbReference type="PROSITE" id="PS50928">
    <property type="entry name" value="ABC_TM1"/>
    <property type="match status" value="1"/>
</dbReference>
<dbReference type="KEGG" id="cheb:HH215_34725"/>
<keyword evidence="5 7" id="KW-1133">Transmembrane helix</keyword>
<dbReference type="RefSeq" id="WP_169284087.1">
    <property type="nucleotide sequence ID" value="NZ_CP051680.1"/>
</dbReference>
<dbReference type="SUPFAM" id="SSF161098">
    <property type="entry name" value="MetI-like"/>
    <property type="match status" value="1"/>
</dbReference>